<reference evidence="11" key="1">
    <citation type="submission" date="2024-01" db="EMBL/GenBank/DDBJ databases">
        <authorList>
            <person name="Webb A."/>
        </authorList>
    </citation>
    <scope>NUCLEOTIDE SEQUENCE</scope>
    <source>
        <strain evidence="11">Pm1</strain>
    </source>
</reference>
<keyword evidence="6 10" id="KW-1133">Transmembrane helix</keyword>
<evidence type="ECO:0000256" key="7">
    <source>
        <dbReference type="ARBA" id="ARBA00023098"/>
    </source>
</evidence>
<protein>
    <recommendedName>
        <fullName evidence="10">Elongation of fatty acids protein</fullName>
        <ecNumber evidence="10">2.3.1.-</ecNumber>
    </recommendedName>
</protein>
<proteinExistence type="inferred from homology"/>
<evidence type="ECO:0000313" key="11">
    <source>
        <dbReference type="EMBL" id="CAK7922930.1"/>
    </source>
</evidence>
<feature type="transmembrane region" description="Helical" evidence="10">
    <location>
        <begin position="286"/>
        <end position="307"/>
    </location>
</feature>
<evidence type="ECO:0000256" key="8">
    <source>
        <dbReference type="ARBA" id="ARBA00023136"/>
    </source>
</evidence>
<dbReference type="GO" id="GO:0034625">
    <property type="term" value="P:fatty acid elongation, monounsaturated fatty acid"/>
    <property type="evidence" value="ECO:0007669"/>
    <property type="project" value="TreeGrafter"/>
</dbReference>
<evidence type="ECO:0000313" key="12">
    <source>
        <dbReference type="Proteomes" id="UP001162060"/>
    </source>
</evidence>
<keyword evidence="5 10" id="KW-0276">Fatty acid metabolism</keyword>
<dbReference type="GO" id="GO:0009922">
    <property type="term" value="F:fatty acid elongase activity"/>
    <property type="evidence" value="ECO:0007669"/>
    <property type="project" value="InterPro"/>
</dbReference>
<gene>
    <name evidence="11" type="ORF">PM001_LOCUS8101</name>
</gene>
<dbReference type="GO" id="GO:0042761">
    <property type="term" value="P:very long-chain fatty acid biosynthetic process"/>
    <property type="evidence" value="ECO:0007669"/>
    <property type="project" value="TreeGrafter"/>
</dbReference>
<feature type="transmembrane region" description="Helical" evidence="10">
    <location>
        <begin position="152"/>
        <end position="169"/>
    </location>
</feature>
<name>A0AAV1TKQ6_9STRA</name>
<evidence type="ECO:0000256" key="6">
    <source>
        <dbReference type="ARBA" id="ARBA00022989"/>
    </source>
</evidence>
<keyword evidence="4 10" id="KW-0812">Transmembrane</keyword>
<feature type="transmembrane region" description="Helical" evidence="10">
    <location>
        <begin position="319"/>
        <end position="342"/>
    </location>
</feature>
<evidence type="ECO:0000256" key="9">
    <source>
        <dbReference type="ARBA" id="ARBA00023160"/>
    </source>
</evidence>
<evidence type="ECO:0000256" key="3">
    <source>
        <dbReference type="ARBA" id="ARBA00022679"/>
    </source>
</evidence>
<dbReference type="GO" id="GO:0030148">
    <property type="term" value="P:sphingolipid biosynthetic process"/>
    <property type="evidence" value="ECO:0007669"/>
    <property type="project" value="TreeGrafter"/>
</dbReference>
<evidence type="ECO:0000256" key="1">
    <source>
        <dbReference type="ARBA" id="ARBA00004141"/>
    </source>
</evidence>
<sequence>MEKRTEYGLALSFLTRSRRPDLGFRNSVNSCARYKRTASLHVAGATLDPPDPRASEAQNNKCRRLVNLGHRKDDCLTDSLLTVTTASSWTHRRQPFRNKRRSYWLGPNSSVMETSVATTLPDEVPLMQWMFYFQYERDWVVSWQPDFCKQSMAMAIALCVVYCFLCFAGRRIMRDLKPFDLKVALGLWNLALGTFSAIGALRTVPFLLDTIYRRGVYHSVCAPPTPLYGRGPAGLWATMFIFSKVPELVDTVFIVLRKKPLIFLHWYHHVTVLLFCWHAFGTLSASGIYFIAMNYSVHAVMYFYYFLTAFGYRPRWARLVTIFQLSQMVVGIAVCGLNVYYMKQGVTCSVDPDNLKWGIIMYSSYFALFLKFFMERYLLRSAKRSFAVTKKKTQ</sequence>
<keyword evidence="8 10" id="KW-0472">Membrane</keyword>
<feature type="transmembrane region" description="Helical" evidence="10">
    <location>
        <begin position="354"/>
        <end position="374"/>
    </location>
</feature>
<dbReference type="EMBL" id="CAKLBY020000066">
    <property type="protein sequence ID" value="CAK7922930.1"/>
    <property type="molecule type" value="Genomic_DNA"/>
</dbReference>
<dbReference type="AlphaFoldDB" id="A0AAV1TKQ6"/>
<dbReference type="EC" id="2.3.1.-" evidence="10"/>
<evidence type="ECO:0000256" key="2">
    <source>
        <dbReference type="ARBA" id="ARBA00022516"/>
    </source>
</evidence>
<feature type="transmembrane region" description="Helical" evidence="10">
    <location>
        <begin position="181"/>
        <end position="201"/>
    </location>
</feature>
<keyword evidence="2 10" id="KW-0444">Lipid biosynthesis</keyword>
<keyword evidence="3 10" id="KW-0808">Transferase</keyword>
<comment type="catalytic activity">
    <reaction evidence="10">
        <text>an acyl-CoA + malonyl-CoA + H(+) = a 3-oxoacyl-CoA + CO2 + CoA</text>
        <dbReference type="Rhea" id="RHEA:50252"/>
        <dbReference type="ChEBI" id="CHEBI:15378"/>
        <dbReference type="ChEBI" id="CHEBI:16526"/>
        <dbReference type="ChEBI" id="CHEBI:57287"/>
        <dbReference type="ChEBI" id="CHEBI:57384"/>
        <dbReference type="ChEBI" id="CHEBI:58342"/>
        <dbReference type="ChEBI" id="CHEBI:90726"/>
    </reaction>
    <physiologicalReaction direction="left-to-right" evidence="10">
        <dbReference type="Rhea" id="RHEA:50253"/>
    </physiologicalReaction>
</comment>
<comment type="caution">
    <text evidence="11">The sequence shown here is derived from an EMBL/GenBank/DDBJ whole genome shotgun (WGS) entry which is preliminary data.</text>
</comment>
<dbReference type="InterPro" id="IPR030457">
    <property type="entry name" value="ELO_CS"/>
</dbReference>
<comment type="similarity">
    <text evidence="10">Belongs to the ELO family.</text>
</comment>
<dbReference type="PANTHER" id="PTHR11157">
    <property type="entry name" value="FATTY ACID ACYL TRANSFERASE-RELATED"/>
    <property type="match status" value="1"/>
</dbReference>
<dbReference type="GO" id="GO:0034626">
    <property type="term" value="P:fatty acid elongation, polyunsaturated fatty acid"/>
    <property type="evidence" value="ECO:0007669"/>
    <property type="project" value="TreeGrafter"/>
</dbReference>
<evidence type="ECO:0000256" key="5">
    <source>
        <dbReference type="ARBA" id="ARBA00022832"/>
    </source>
</evidence>
<dbReference type="PANTHER" id="PTHR11157:SF17">
    <property type="entry name" value="ELONGATION OF VERY LONG CHAIN FATTY ACIDS PROTEIN 6"/>
    <property type="match status" value="1"/>
</dbReference>
<organism evidence="11 12">
    <name type="scientific">Peronospora matthiolae</name>
    <dbReference type="NCBI Taxonomy" id="2874970"/>
    <lineage>
        <taxon>Eukaryota</taxon>
        <taxon>Sar</taxon>
        <taxon>Stramenopiles</taxon>
        <taxon>Oomycota</taxon>
        <taxon>Peronosporomycetes</taxon>
        <taxon>Peronosporales</taxon>
        <taxon>Peronosporaceae</taxon>
        <taxon>Peronospora</taxon>
    </lineage>
</organism>
<evidence type="ECO:0000256" key="4">
    <source>
        <dbReference type="ARBA" id="ARBA00022692"/>
    </source>
</evidence>
<keyword evidence="9 10" id="KW-0275">Fatty acid biosynthesis</keyword>
<dbReference type="GO" id="GO:0005789">
    <property type="term" value="C:endoplasmic reticulum membrane"/>
    <property type="evidence" value="ECO:0007669"/>
    <property type="project" value="TreeGrafter"/>
</dbReference>
<keyword evidence="7 10" id="KW-0443">Lipid metabolism</keyword>
<feature type="transmembrane region" description="Helical" evidence="10">
    <location>
        <begin position="263"/>
        <end position="280"/>
    </location>
</feature>
<dbReference type="InterPro" id="IPR002076">
    <property type="entry name" value="ELO_fam"/>
</dbReference>
<dbReference type="Proteomes" id="UP001162060">
    <property type="component" value="Unassembled WGS sequence"/>
</dbReference>
<comment type="subcellular location">
    <subcellularLocation>
        <location evidence="1">Membrane</location>
        <topology evidence="1">Multi-pass membrane protein</topology>
    </subcellularLocation>
</comment>
<dbReference type="PROSITE" id="PS01188">
    <property type="entry name" value="ELO"/>
    <property type="match status" value="1"/>
</dbReference>
<evidence type="ECO:0000256" key="10">
    <source>
        <dbReference type="RuleBase" id="RU361115"/>
    </source>
</evidence>
<feature type="transmembrane region" description="Helical" evidence="10">
    <location>
        <begin position="233"/>
        <end position="256"/>
    </location>
</feature>
<dbReference type="GO" id="GO:0019367">
    <property type="term" value="P:fatty acid elongation, saturated fatty acid"/>
    <property type="evidence" value="ECO:0007669"/>
    <property type="project" value="TreeGrafter"/>
</dbReference>
<dbReference type="Pfam" id="PF01151">
    <property type="entry name" value="ELO"/>
    <property type="match status" value="1"/>
</dbReference>
<accession>A0AAV1TKQ6</accession>